<dbReference type="Pfam" id="PF01694">
    <property type="entry name" value="Rhomboid"/>
    <property type="match status" value="1"/>
</dbReference>
<feature type="transmembrane region" description="Helical" evidence="5">
    <location>
        <begin position="169"/>
        <end position="186"/>
    </location>
</feature>
<feature type="transmembrane region" description="Helical" evidence="5">
    <location>
        <begin position="91"/>
        <end position="107"/>
    </location>
</feature>
<comment type="subcellular location">
    <subcellularLocation>
        <location evidence="1">Membrane</location>
        <topology evidence="1">Multi-pass membrane protein</topology>
    </subcellularLocation>
</comment>
<dbReference type="OrthoDB" id="465874at2"/>
<protein>
    <submittedName>
        <fullName evidence="7">Rhomboid family intramembrane serine protease</fullName>
    </submittedName>
</protein>
<feature type="transmembrane region" description="Helical" evidence="5">
    <location>
        <begin position="113"/>
        <end position="132"/>
    </location>
</feature>
<keyword evidence="7" id="KW-0378">Hydrolase</keyword>
<evidence type="ECO:0000313" key="8">
    <source>
        <dbReference type="Proteomes" id="UP000239532"/>
    </source>
</evidence>
<keyword evidence="8" id="KW-1185">Reference proteome</keyword>
<keyword evidence="4 5" id="KW-0472">Membrane</keyword>
<gene>
    <name evidence="7" type="ORF">BST86_00740</name>
</gene>
<dbReference type="Gene3D" id="1.20.1540.10">
    <property type="entry name" value="Rhomboid-like"/>
    <property type="match status" value="1"/>
</dbReference>
<evidence type="ECO:0000313" key="7">
    <source>
        <dbReference type="EMBL" id="PRP65717.1"/>
    </source>
</evidence>
<accession>A0A2S9WQF0</accession>
<dbReference type="GO" id="GO:0016020">
    <property type="term" value="C:membrane"/>
    <property type="evidence" value="ECO:0007669"/>
    <property type="project" value="UniProtKB-SubCell"/>
</dbReference>
<feature type="transmembrane region" description="Helical" evidence="5">
    <location>
        <begin position="12"/>
        <end position="29"/>
    </location>
</feature>
<reference evidence="7 8" key="1">
    <citation type="submission" date="2016-11" db="EMBL/GenBank/DDBJ databases">
        <title>Trade-off between light-utilization and light-protection in marine flavobacteria.</title>
        <authorList>
            <person name="Kumagai Y."/>
        </authorList>
    </citation>
    <scope>NUCLEOTIDE SEQUENCE [LARGE SCALE GENOMIC DNA]</scope>
    <source>
        <strain evidence="7 8">JCM 17109</strain>
    </source>
</reference>
<evidence type="ECO:0000256" key="1">
    <source>
        <dbReference type="ARBA" id="ARBA00004141"/>
    </source>
</evidence>
<dbReference type="SUPFAM" id="SSF144091">
    <property type="entry name" value="Rhomboid-like"/>
    <property type="match status" value="1"/>
</dbReference>
<dbReference type="InterPro" id="IPR022764">
    <property type="entry name" value="Peptidase_S54_rhomboid_dom"/>
</dbReference>
<proteinExistence type="predicted"/>
<feature type="transmembrane region" description="Helical" evidence="5">
    <location>
        <begin position="139"/>
        <end position="157"/>
    </location>
</feature>
<sequence length="226" mass="26150">MNNNVSTFEMKWLMKPILFVFLMWFAFWIEMRFHTDFTKYGLRPRTLEGILGVFTSPFIHSGFSHLWSNTAPIAVLLFFLSLFYYNWSSKVLIYGILMSGILTWLIGRDSYHIGASGIVYFLASFIFFKGIFLNNYRQIAASLIVVFLYGSLVWYMLPIKPNMSWEGHLSGAVAGLILAIFLKVSIPKEKPFAKANQKVLSDEEDWFLQQFDEDGNFSPIPVDEEE</sequence>
<comment type="caution">
    <text evidence="7">The sequence shown here is derived from an EMBL/GenBank/DDBJ whole genome shotgun (WGS) entry which is preliminary data.</text>
</comment>
<organism evidence="7 8">
    <name type="scientific">Nonlabens agnitus</name>
    <dbReference type="NCBI Taxonomy" id="870484"/>
    <lineage>
        <taxon>Bacteria</taxon>
        <taxon>Pseudomonadati</taxon>
        <taxon>Bacteroidota</taxon>
        <taxon>Flavobacteriia</taxon>
        <taxon>Flavobacteriales</taxon>
        <taxon>Flavobacteriaceae</taxon>
        <taxon>Nonlabens</taxon>
    </lineage>
</organism>
<evidence type="ECO:0000256" key="5">
    <source>
        <dbReference type="SAM" id="Phobius"/>
    </source>
</evidence>
<dbReference type="InterPro" id="IPR035952">
    <property type="entry name" value="Rhomboid-like_sf"/>
</dbReference>
<dbReference type="GO" id="GO:0004252">
    <property type="term" value="F:serine-type endopeptidase activity"/>
    <property type="evidence" value="ECO:0007669"/>
    <property type="project" value="InterPro"/>
</dbReference>
<dbReference type="AlphaFoldDB" id="A0A2S9WQF0"/>
<dbReference type="RefSeq" id="WP_105981610.1">
    <property type="nucleotide sequence ID" value="NZ_MQUC01000003.1"/>
</dbReference>
<evidence type="ECO:0000256" key="2">
    <source>
        <dbReference type="ARBA" id="ARBA00022692"/>
    </source>
</evidence>
<feature type="transmembrane region" description="Helical" evidence="5">
    <location>
        <begin position="66"/>
        <end position="84"/>
    </location>
</feature>
<evidence type="ECO:0000256" key="3">
    <source>
        <dbReference type="ARBA" id="ARBA00022989"/>
    </source>
</evidence>
<evidence type="ECO:0000259" key="6">
    <source>
        <dbReference type="Pfam" id="PF01694"/>
    </source>
</evidence>
<name>A0A2S9WQF0_9FLAO</name>
<keyword evidence="3 5" id="KW-1133">Transmembrane helix</keyword>
<dbReference type="EMBL" id="MQUC01000003">
    <property type="protein sequence ID" value="PRP65717.1"/>
    <property type="molecule type" value="Genomic_DNA"/>
</dbReference>
<evidence type="ECO:0000256" key="4">
    <source>
        <dbReference type="ARBA" id="ARBA00023136"/>
    </source>
</evidence>
<feature type="domain" description="Peptidase S54 rhomboid" evidence="6">
    <location>
        <begin position="52"/>
        <end position="182"/>
    </location>
</feature>
<keyword evidence="7" id="KW-0645">Protease</keyword>
<dbReference type="GO" id="GO:0006508">
    <property type="term" value="P:proteolysis"/>
    <property type="evidence" value="ECO:0007669"/>
    <property type="project" value="UniProtKB-KW"/>
</dbReference>
<keyword evidence="2 5" id="KW-0812">Transmembrane</keyword>
<dbReference type="Proteomes" id="UP000239532">
    <property type="component" value="Unassembled WGS sequence"/>
</dbReference>